<dbReference type="Proteomes" id="UP000318825">
    <property type="component" value="Unassembled WGS sequence"/>
</dbReference>
<evidence type="ECO:0000313" key="2">
    <source>
        <dbReference type="Proteomes" id="UP000318825"/>
    </source>
</evidence>
<protein>
    <submittedName>
        <fullName evidence="1">Uncharacterized protein</fullName>
    </submittedName>
</protein>
<dbReference type="EMBL" id="BJNF01000025">
    <property type="protein sequence ID" value="GEC15095.1"/>
    <property type="molecule type" value="Genomic_DNA"/>
</dbReference>
<evidence type="ECO:0000313" key="1">
    <source>
        <dbReference type="EMBL" id="GEC15095.1"/>
    </source>
</evidence>
<dbReference type="AlphaFoldDB" id="A0A4Y3W932"/>
<dbReference type="RefSeq" id="WP_244613646.1">
    <property type="nucleotide sequence ID" value="NZ_BJNF01000025.1"/>
</dbReference>
<comment type="caution">
    <text evidence="1">The sequence shown here is derived from an EMBL/GenBank/DDBJ whole genome shotgun (WGS) entry which is preliminary data.</text>
</comment>
<organism evidence="1 2">
    <name type="scientific">Nitrobacter winogradskyi</name>
    <name type="common">Nitrobacter agilis</name>
    <dbReference type="NCBI Taxonomy" id="913"/>
    <lineage>
        <taxon>Bacteria</taxon>
        <taxon>Pseudomonadati</taxon>
        <taxon>Pseudomonadota</taxon>
        <taxon>Alphaproteobacteria</taxon>
        <taxon>Hyphomicrobiales</taxon>
        <taxon>Nitrobacteraceae</taxon>
        <taxon>Nitrobacter</taxon>
    </lineage>
</organism>
<sequence>MDKEIRQAVFAGLDYWAFVAYGSHHPMSKALYQFRASAEKDNLRYCLFTELDRWGSSNKPTTLPQEHIGLMADRNYLRVVGDRPLYFLGFIAPASIERNWKGVAGLREQIEKFRKIAAGSGLADPYIVLAGDRNFLMREARNIGGDATGSYALTVGNGRGSFADLARIAERGWDELSNGHLPVVPTVMTGWDRRPRIENPVPWEKKQRPGEGMENFFAAPTKKELADHLAHALGWVAARPQGEQAPVVLIYAWNENDEGGWLMPTLPCQTDRLDALREVLKKTAAPSRKPELC</sequence>
<gene>
    <name evidence="1" type="ORF">NWI01_09870</name>
</gene>
<name>A0A4Y3W932_NITWI</name>
<dbReference type="Gene3D" id="3.20.20.80">
    <property type="entry name" value="Glycosidases"/>
    <property type="match status" value="1"/>
</dbReference>
<proteinExistence type="predicted"/>
<accession>A0A4Y3W932</accession>
<reference evidence="1 2" key="1">
    <citation type="submission" date="2019-06" db="EMBL/GenBank/DDBJ databases">
        <title>Whole genome shotgun sequence of Nitrobacter winogradskyi NBRC 14297.</title>
        <authorList>
            <person name="Hosoyama A."/>
            <person name="Uohara A."/>
            <person name="Ohji S."/>
            <person name="Ichikawa N."/>
        </authorList>
    </citation>
    <scope>NUCLEOTIDE SEQUENCE [LARGE SCALE GENOMIC DNA]</scope>
    <source>
        <strain evidence="1 2">NBRC 14297</strain>
    </source>
</reference>